<keyword evidence="2" id="KW-1185">Reference proteome</keyword>
<evidence type="ECO:0000313" key="2">
    <source>
        <dbReference type="Proteomes" id="UP001054821"/>
    </source>
</evidence>
<organism evidence="1 2">
    <name type="scientific">Prunus dulcis</name>
    <name type="common">Almond</name>
    <name type="synonym">Amygdalus dulcis</name>
    <dbReference type="NCBI Taxonomy" id="3755"/>
    <lineage>
        <taxon>Eukaryota</taxon>
        <taxon>Viridiplantae</taxon>
        <taxon>Streptophyta</taxon>
        <taxon>Embryophyta</taxon>
        <taxon>Tracheophyta</taxon>
        <taxon>Spermatophyta</taxon>
        <taxon>Magnoliopsida</taxon>
        <taxon>eudicotyledons</taxon>
        <taxon>Gunneridae</taxon>
        <taxon>Pentapetalae</taxon>
        <taxon>rosids</taxon>
        <taxon>fabids</taxon>
        <taxon>Rosales</taxon>
        <taxon>Rosaceae</taxon>
        <taxon>Amygdaloideae</taxon>
        <taxon>Amygdaleae</taxon>
        <taxon>Prunus</taxon>
    </lineage>
</organism>
<protein>
    <submittedName>
        <fullName evidence="1">Uncharacterized protein</fullName>
    </submittedName>
</protein>
<dbReference type="EMBL" id="JAJFAZ020000003">
    <property type="protein sequence ID" value="KAI5339112.1"/>
    <property type="molecule type" value="Genomic_DNA"/>
</dbReference>
<reference evidence="1 2" key="1">
    <citation type="journal article" date="2022" name="G3 (Bethesda)">
        <title>Whole-genome sequence and methylome profiling of the almond [Prunus dulcis (Mill.) D.A. Webb] cultivar 'Nonpareil'.</title>
        <authorList>
            <person name="D'Amico-Willman K.M."/>
            <person name="Ouma W.Z."/>
            <person name="Meulia T."/>
            <person name="Sideli G.M."/>
            <person name="Gradziel T.M."/>
            <person name="Fresnedo-Ramirez J."/>
        </authorList>
    </citation>
    <scope>NUCLEOTIDE SEQUENCE [LARGE SCALE GENOMIC DNA]</scope>
    <source>
        <strain evidence="1">Clone GOH B32 T37-40</strain>
    </source>
</reference>
<comment type="caution">
    <text evidence="1">The sequence shown here is derived from an EMBL/GenBank/DDBJ whole genome shotgun (WGS) entry which is preliminary data.</text>
</comment>
<accession>A0AAD4ZA14</accession>
<dbReference type="Proteomes" id="UP001054821">
    <property type="component" value="Chromosome 3"/>
</dbReference>
<proteinExistence type="predicted"/>
<gene>
    <name evidence="1" type="ORF">L3X38_018384</name>
</gene>
<evidence type="ECO:0000313" key="1">
    <source>
        <dbReference type="EMBL" id="KAI5339112.1"/>
    </source>
</evidence>
<name>A0AAD4ZA14_PRUDU</name>
<dbReference type="AlphaFoldDB" id="A0AAD4ZA14"/>
<sequence length="203" mass="22906">MSVFDKYEERKGSKISLGDKTGCDVLNLGIVKIKMQDGVVRSFSDFIIKVLDFKGVEVAKWEDKVHKGEFKKRDDGENIVGSVATEKVLLTKMVMEGTPKQVELDTRVEEDGHQQQTHKQVLLEVEPSSQARSELKEPIKLSPGLGWINKEDSTTFLSALGNMKQEIWMGALMKKKELVHKSKSKVGGCVEIYRIRVGMQFAY</sequence>